<dbReference type="OrthoDB" id="2599781at2"/>
<gene>
    <name evidence="3" type="ORF">FPZ45_19590</name>
</gene>
<dbReference type="InterPro" id="IPR025377">
    <property type="entry name" value="DUF4367"/>
</dbReference>
<comment type="caution">
    <text evidence="3">The sequence shown here is derived from an EMBL/GenBank/DDBJ whole genome shotgun (WGS) entry which is preliminary data.</text>
</comment>
<evidence type="ECO:0000313" key="4">
    <source>
        <dbReference type="Proteomes" id="UP000316330"/>
    </source>
</evidence>
<dbReference type="Proteomes" id="UP000316330">
    <property type="component" value="Unassembled WGS sequence"/>
</dbReference>
<proteinExistence type="predicted"/>
<reference evidence="3 4" key="1">
    <citation type="submission" date="2019-07" db="EMBL/GenBank/DDBJ databases">
        <authorList>
            <person name="Kim J."/>
        </authorList>
    </citation>
    <scope>NUCLEOTIDE SEQUENCE [LARGE SCALE GENOMIC DNA]</scope>
    <source>
        <strain evidence="3 4">G13</strain>
    </source>
</reference>
<evidence type="ECO:0000259" key="2">
    <source>
        <dbReference type="Pfam" id="PF14285"/>
    </source>
</evidence>
<evidence type="ECO:0000313" key="3">
    <source>
        <dbReference type="EMBL" id="TVX97151.1"/>
    </source>
</evidence>
<feature type="domain" description="DUF4367" evidence="2">
    <location>
        <begin position="146"/>
        <end position="256"/>
    </location>
</feature>
<sequence length="257" mass="28611">MRERHFDKLFDEAFDAAAKKATVVPDAEPSWERMQKKIGSKNKRRKLLGSLPVAVASFLLGAFLFGSPALTSALNPLFDTVKHYQQNVVSFVFGTRSTDAGALTPPPDESAGIEENNLSELPIYEKSYSSWEEAARHFAFSTLKIHDIPPDYRLSEVRLYSADADSPANEARLVYYNHDNQRLIIKLSKLGAHTTITSSHAQDGGTYEVIELDHFTAYYFAVNNGLGMLEFIHSGLHISLSGPLTKETFIQLAESIK</sequence>
<keyword evidence="1" id="KW-1133">Transmembrane helix</keyword>
<dbReference type="RefSeq" id="WP_144705618.1">
    <property type="nucleotide sequence ID" value="NZ_VNJJ01000013.1"/>
</dbReference>
<evidence type="ECO:0000256" key="1">
    <source>
        <dbReference type="SAM" id="Phobius"/>
    </source>
</evidence>
<keyword evidence="1" id="KW-0812">Transmembrane</keyword>
<dbReference type="Pfam" id="PF14285">
    <property type="entry name" value="DUF4367"/>
    <property type="match status" value="1"/>
</dbReference>
<feature type="transmembrane region" description="Helical" evidence="1">
    <location>
        <begin position="47"/>
        <end position="66"/>
    </location>
</feature>
<dbReference type="AlphaFoldDB" id="A0A559JBB6"/>
<dbReference type="EMBL" id="VNJJ01000013">
    <property type="protein sequence ID" value="TVX97151.1"/>
    <property type="molecule type" value="Genomic_DNA"/>
</dbReference>
<keyword evidence="4" id="KW-1185">Reference proteome</keyword>
<accession>A0A559JBB6</accession>
<protein>
    <submittedName>
        <fullName evidence="3">DUF4367 domain-containing protein</fullName>
    </submittedName>
</protein>
<name>A0A559JBB6_9BACL</name>
<keyword evidence="1" id="KW-0472">Membrane</keyword>
<organism evidence="3 4">
    <name type="scientific">Cohnella terricola</name>
    <dbReference type="NCBI Taxonomy" id="1289167"/>
    <lineage>
        <taxon>Bacteria</taxon>
        <taxon>Bacillati</taxon>
        <taxon>Bacillota</taxon>
        <taxon>Bacilli</taxon>
        <taxon>Bacillales</taxon>
        <taxon>Paenibacillaceae</taxon>
        <taxon>Cohnella</taxon>
    </lineage>
</organism>